<accession>A0A2P2P2M5</accession>
<proteinExistence type="predicted"/>
<dbReference type="AlphaFoldDB" id="A0A2P2P2M5"/>
<dbReference type="EMBL" id="GGEC01068488">
    <property type="protein sequence ID" value="MBX48972.1"/>
    <property type="molecule type" value="Transcribed_RNA"/>
</dbReference>
<protein>
    <submittedName>
        <fullName evidence="1">Uncharacterized protein</fullName>
    </submittedName>
</protein>
<name>A0A2P2P2M5_RHIMU</name>
<organism evidence="1">
    <name type="scientific">Rhizophora mucronata</name>
    <name type="common">Asiatic mangrove</name>
    <dbReference type="NCBI Taxonomy" id="61149"/>
    <lineage>
        <taxon>Eukaryota</taxon>
        <taxon>Viridiplantae</taxon>
        <taxon>Streptophyta</taxon>
        <taxon>Embryophyta</taxon>
        <taxon>Tracheophyta</taxon>
        <taxon>Spermatophyta</taxon>
        <taxon>Magnoliopsida</taxon>
        <taxon>eudicotyledons</taxon>
        <taxon>Gunneridae</taxon>
        <taxon>Pentapetalae</taxon>
        <taxon>rosids</taxon>
        <taxon>fabids</taxon>
        <taxon>Malpighiales</taxon>
        <taxon>Rhizophoraceae</taxon>
        <taxon>Rhizophora</taxon>
    </lineage>
</organism>
<reference evidence="1" key="1">
    <citation type="submission" date="2018-02" db="EMBL/GenBank/DDBJ databases">
        <title>Rhizophora mucronata_Transcriptome.</title>
        <authorList>
            <person name="Meera S.P."/>
            <person name="Sreeshan A."/>
            <person name="Augustine A."/>
        </authorList>
    </citation>
    <scope>NUCLEOTIDE SEQUENCE</scope>
    <source>
        <tissue evidence="1">Leaf</tissue>
    </source>
</reference>
<evidence type="ECO:0000313" key="1">
    <source>
        <dbReference type="EMBL" id="MBX48972.1"/>
    </source>
</evidence>
<sequence>MVKEIRERIQGFALRLSSITTQIFDKVQCHLA</sequence>